<keyword evidence="20" id="KW-0472">Membrane</keyword>
<evidence type="ECO:0000256" key="24">
    <source>
        <dbReference type="ARBA" id="ARBA00023235"/>
    </source>
</evidence>
<keyword evidence="23" id="KW-0325">Glycoprotein</keyword>
<keyword evidence="12" id="KW-0964">Secreted</keyword>
<feature type="region of interest" description="Disordered" evidence="32">
    <location>
        <begin position="35"/>
        <end position="121"/>
    </location>
</feature>
<feature type="compositionally biased region" description="Basic and acidic residues" evidence="32">
    <location>
        <begin position="63"/>
        <end position="81"/>
    </location>
</feature>
<dbReference type="InterPro" id="IPR002345">
    <property type="entry name" value="Lipocalin"/>
</dbReference>
<keyword evidence="21" id="KW-1015">Disulfide bond</keyword>
<dbReference type="Pfam" id="PF00061">
    <property type="entry name" value="Lipocalin"/>
    <property type="match status" value="1"/>
</dbReference>
<evidence type="ECO:0000256" key="2">
    <source>
        <dbReference type="ARBA" id="ARBA00004427"/>
    </source>
</evidence>
<dbReference type="GO" id="GO:0005615">
    <property type="term" value="C:extracellular space"/>
    <property type="evidence" value="ECO:0007669"/>
    <property type="project" value="TreeGrafter"/>
</dbReference>
<evidence type="ECO:0000256" key="9">
    <source>
        <dbReference type="ARBA" id="ARBA00022490"/>
    </source>
</evidence>
<dbReference type="OrthoDB" id="9048943at2759"/>
<comment type="catalytic activity">
    <reaction evidence="26">
        <text>prostaglandin H2 = prostaglandin D2</text>
        <dbReference type="Rhea" id="RHEA:10600"/>
        <dbReference type="ChEBI" id="CHEBI:57405"/>
        <dbReference type="ChEBI" id="CHEBI:57406"/>
        <dbReference type="EC" id="5.3.99.2"/>
    </reaction>
</comment>
<keyword evidence="10" id="KW-0644">Prostaglandin metabolism</keyword>
<evidence type="ECO:0000256" key="6">
    <source>
        <dbReference type="ARBA" id="ARBA00006889"/>
    </source>
</evidence>
<keyword evidence="8" id="KW-0813">Transport</keyword>
<dbReference type="PRINTS" id="PR00179">
    <property type="entry name" value="LIPOCALIN"/>
</dbReference>
<evidence type="ECO:0000256" key="3">
    <source>
        <dbReference type="ARBA" id="ARBA00004555"/>
    </source>
</evidence>
<keyword evidence="11" id="KW-0444">Lipid biosynthesis</keyword>
<evidence type="ECO:0000256" key="17">
    <source>
        <dbReference type="ARBA" id="ARBA00022832"/>
    </source>
</evidence>
<gene>
    <name evidence="36" type="primary">PTGDS</name>
</gene>
<keyword evidence="15 33" id="KW-0732">Signal</keyword>
<dbReference type="GO" id="GO:0031965">
    <property type="term" value="C:nuclear membrane"/>
    <property type="evidence" value="ECO:0007669"/>
    <property type="project" value="UniProtKB-SubCell"/>
</dbReference>
<evidence type="ECO:0000256" key="28">
    <source>
        <dbReference type="ARBA" id="ARBA00023891"/>
    </source>
</evidence>
<reference evidence="36" key="1">
    <citation type="submission" date="2025-08" db="UniProtKB">
        <authorList>
            <consortium name="RefSeq"/>
        </authorList>
    </citation>
    <scope>IDENTIFICATION</scope>
    <source>
        <tissue evidence="36">Blood</tissue>
    </source>
</reference>
<evidence type="ECO:0000256" key="19">
    <source>
        <dbReference type="ARBA" id="ARBA00023098"/>
    </source>
</evidence>
<dbReference type="PANTHER" id="PTHR11430:SF86">
    <property type="entry name" value="PROSTAGLANDIN-H2 D-ISOMERASE"/>
    <property type="match status" value="1"/>
</dbReference>
<keyword evidence="16" id="KW-0256">Endoplasmic reticulum</keyword>
<evidence type="ECO:0000256" key="1">
    <source>
        <dbReference type="ARBA" id="ARBA00004126"/>
    </source>
</evidence>
<feature type="compositionally biased region" description="Basic and acidic residues" evidence="32">
    <location>
        <begin position="110"/>
        <end position="120"/>
    </location>
</feature>
<evidence type="ECO:0000259" key="34">
    <source>
        <dbReference type="Pfam" id="PF00061"/>
    </source>
</evidence>
<dbReference type="KEGG" id="bbis:104983136"/>
<feature type="domain" description="Lipocalin/cytosolic fatty-acid binding" evidence="34">
    <location>
        <begin position="147"/>
        <end position="246"/>
    </location>
</feature>
<dbReference type="GO" id="GO:0048471">
    <property type="term" value="C:perinuclear region of cytoplasm"/>
    <property type="evidence" value="ECO:0007669"/>
    <property type="project" value="UniProtKB-SubCell"/>
</dbReference>
<dbReference type="EC" id="5.3.99.2" evidence="27"/>
<dbReference type="GO" id="GO:0043303">
    <property type="term" value="P:mast cell degranulation"/>
    <property type="evidence" value="ECO:0007669"/>
    <property type="project" value="UniProtKB-KW"/>
</dbReference>
<keyword evidence="19" id="KW-0443">Lipid metabolism</keyword>
<keyword evidence="14" id="KW-0467">Mast cell degranulation</keyword>
<evidence type="ECO:0000313" key="36">
    <source>
        <dbReference type="RefSeq" id="XP_010830912.1"/>
    </source>
</evidence>
<comment type="subunit">
    <text evidence="7">Monomer.</text>
</comment>
<evidence type="ECO:0000256" key="20">
    <source>
        <dbReference type="ARBA" id="ARBA00023136"/>
    </source>
</evidence>
<evidence type="ECO:0000256" key="12">
    <source>
        <dbReference type="ARBA" id="ARBA00022525"/>
    </source>
</evidence>
<keyword evidence="24" id="KW-0413">Isomerase</keyword>
<keyword evidence="25" id="KW-0539">Nucleus</keyword>
<dbReference type="GO" id="GO:0005791">
    <property type="term" value="C:rough endoplasmic reticulum"/>
    <property type="evidence" value="ECO:0007669"/>
    <property type="project" value="UniProtKB-SubCell"/>
</dbReference>
<evidence type="ECO:0000256" key="15">
    <source>
        <dbReference type="ARBA" id="ARBA00022729"/>
    </source>
</evidence>
<comment type="subcellular location">
    <subcellularLocation>
        <location evidence="4">Cytoplasm</location>
        <location evidence="4">Perinuclear region</location>
    </subcellularLocation>
    <subcellularLocation>
        <location evidence="3">Golgi apparatus</location>
    </subcellularLocation>
    <subcellularLocation>
        <location evidence="1">Nucleus membrane</location>
    </subcellularLocation>
    <subcellularLocation>
        <location evidence="2">Rough endoplasmic reticulum</location>
    </subcellularLocation>
    <subcellularLocation>
        <location evidence="5">Secreted</location>
    </subcellularLocation>
</comment>
<dbReference type="Gene3D" id="2.40.128.20">
    <property type="match status" value="1"/>
</dbReference>
<evidence type="ECO:0000313" key="35">
    <source>
        <dbReference type="Proteomes" id="UP000515208"/>
    </source>
</evidence>
<proteinExistence type="inferred from homology"/>
<evidence type="ECO:0000256" key="32">
    <source>
        <dbReference type="SAM" id="MobiDB-lite"/>
    </source>
</evidence>
<evidence type="ECO:0000256" key="25">
    <source>
        <dbReference type="ARBA" id="ARBA00023242"/>
    </source>
</evidence>
<keyword evidence="22" id="KW-0275">Fatty acid biosynthesis</keyword>
<dbReference type="GO" id="GO:0036094">
    <property type="term" value="F:small molecule binding"/>
    <property type="evidence" value="ECO:0007669"/>
    <property type="project" value="InterPro"/>
</dbReference>
<name>A0A6P3GW55_BISBB</name>
<dbReference type="CTD" id="5730"/>
<feature type="signal peptide" evidence="33">
    <location>
        <begin position="1"/>
        <end position="28"/>
    </location>
</feature>
<evidence type="ECO:0000256" key="7">
    <source>
        <dbReference type="ARBA" id="ARBA00011245"/>
    </source>
</evidence>
<evidence type="ECO:0000256" key="10">
    <source>
        <dbReference type="ARBA" id="ARBA00022501"/>
    </source>
</evidence>
<evidence type="ECO:0000256" key="13">
    <source>
        <dbReference type="ARBA" id="ARBA00022585"/>
    </source>
</evidence>
<sequence length="253" mass="28064">MATPNRLWMGLLLLGVLGVLQTPAPAQAALQPNFEEDKVREGSLPGAETGRCPWGVGCSPREGGSRRGGLDRPEEADRERPPQAIHRQRIALQRGARRAGTRLAQMTEEPGWRQERRRTECAAVRAPSPLNTRAEACGGLLEHPAHRKDQCETRTLLLRPAGPPGCYSYTSPHWSSTHEVSVAETDYETYALLYTEGVRGPGQDFRMATLYSRSQNPRAEVKEDFTAFAKSLGFTEEGIVFLPKTDKCMEEHP</sequence>
<dbReference type="GeneID" id="104983136"/>
<evidence type="ECO:0000256" key="5">
    <source>
        <dbReference type="ARBA" id="ARBA00004613"/>
    </source>
</evidence>
<keyword evidence="17" id="KW-0276">Fatty acid metabolism</keyword>
<evidence type="ECO:0000256" key="4">
    <source>
        <dbReference type="ARBA" id="ARBA00004556"/>
    </source>
</evidence>
<dbReference type="Proteomes" id="UP000515208">
    <property type="component" value="Unplaced"/>
</dbReference>
<evidence type="ECO:0000256" key="33">
    <source>
        <dbReference type="SAM" id="SignalP"/>
    </source>
</evidence>
<evidence type="ECO:0000256" key="22">
    <source>
        <dbReference type="ARBA" id="ARBA00023160"/>
    </source>
</evidence>
<dbReference type="AlphaFoldDB" id="A0A6P3GW55"/>
<evidence type="ECO:0000256" key="16">
    <source>
        <dbReference type="ARBA" id="ARBA00022824"/>
    </source>
</evidence>
<protein>
    <recommendedName>
        <fullName evidence="28">Prostaglandin-H2 D-isomerase</fullName>
        <ecNumber evidence="27">5.3.99.2</ecNumber>
    </recommendedName>
    <alternativeName>
        <fullName evidence="31">Glutathione-independent PGD synthase</fullName>
    </alternativeName>
    <alternativeName>
        <fullName evidence="30">Lipocalin-type prostaglandin-D synthase</fullName>
    </alternativeName>
    <alternativeName>
        <fullName evidence="29">Prostaglandin-D2 synthase</fullName>
    </alternativeName>
</protein>
<accession>A0A6P3GW55</accession>
<evidence type="ECO:0000256" key="8">
    <source>
        <dbReference type="ARBA" id="ARBA00022448"/>
    </source>
</evidence>
<evidence type="ECO:0000256" key="31">
    <source>
        <dbReference type="ARBA" id="ARBA00032350"/>
    </source>
</evidence>
<evidence type="ECO:0000256" key="14">
    <source>
        <dbReference type="ARBA" id="ARBA00022675"/>
    </source>
</evidence>
<evidence type="ECO:0000256" key="30">
    <source>
        <dbReference type="ARBA" id="ARBA00031917"/>
    </source>
</evidence>
<keyword evidence="18" id="KW-0333">Golgi apparatus</keyword>
<dbReference type="InterPro" id="IPR000566">
    <property type="entry name" value="Lipocln_cytosolic_FA-bd_dom"/>
</dbReference>
<dbReference type="GO" id="GO:0005794">
    <property type="term" value="C:Golgi apparatus"/>
    <property type="evidence" value="ECO:0007669"/>
    <property type="project" value="UniProtKB-SubCell"/>
</dbReference>
<evidence type="ECO:0000256" key="11">
    <source>
        <dbReference type="ARBA" id="ARBA00022516"/>
    </source>
</evidence>
<dbReference type="PANTHER" id="PTHR11430">
    <property type="entry name" value="LIPOCALIN"/>
    <property type="match status" value="1"/>
</dbReference>
<evidence type="ECO:0000256" key="23">
    <source>
        <dbReference type="ARBA" id="ARBA00023180"/>
    </source>
</evidence>
<keyword evidence="9" id="KW-0963">Cytoplasm</keyword>
<feature type="chain" id="PRO_5028288969" description="Prostaglandin-H2 D-isomerase" evidence="33">
    <location>
        <begin position="29"/>
        <end position="253"/>
    </location>
</feature>
<keyword evidence="13" id="KW-0643">Prostaglandin biosynthesis</keyword>
<keyword evidence="35" id="KW-1185">Reference proteome</keyword>
<evidence type="ECO:0000256" key="27">
    <source>
        <dbReference type="ARBA" id="ARBA00023799"/>
    </source>
</evidence>
<evidence type="ECO:0000256" key="18">
    <source>
        <dbReference type="ARBA" id="ARBA00023034"/>
    </source>
</evidence>
<comment type="similarity">
    <text evidence="6">Belongs to the calycin superfamily. Lipocalin family.</text>
</comment>
<dbReference type="RefSeq" id="XP_010830912.1">
    <property type="nucleotide sequence ID" value="XM_010832610.1"/>
</dbReference>
<evidence type="ECO:0000256" key="29">
    <source>
        <dbReference type="ARBA" id="ARBA00030654"/>
    </source>
</evidence>
<evidence type="ECO:0000256" key="26">
    <source>
        <dbReference type="ARBA" id="ARBA00023698"/>
    </source>
</evidence>
<evidence type="ECO:0000256" key="21">
    <source>
        <dbReference type="ARBA" id="ARBA00023157"/>
    </source>
</evidence>
<organism evidence="35 36">
    <name type="scientific">Bison bison bison</name>
    <name type="common">North American plains bison</name>
    <dbReference type="NCBI Taxonomy" id="43346"/>
    <lineage>
        <taxon>Eukaryota</taxon>
        <taxon>Metazoa</taxon>
        <taxon>Chordata</taxon>
        <taxon>Craniata</taxon>
        <taxon>Vertebrata</taxon>
        <taxon>Euteleostomi</taxon>
        <taxon>Mammalia</taxon>
        <taxon>Eutheria</taxon>
        <taxon>Laurasiatheria</taxon>
        <taxon>Artiodactyla</taxon>
        <taxon>Ruminantia</taxon>
        <taxon>Pecora</taxon>
        <taxon>Bovidae</taxon>
        <taxon>Bovinae</taxon>
        <taxon>Bison</taxon>
    </lineage>
</organism>
<dbReference type="GO" id="GO:0001516">
    <property type="term" value="P:prostaglandin biosynthetic process"/>
    <property type="evidence" value="ECO:0007669"/>
    <property type="project" value="UniProtKB-KW"/>
</dbReference>
<dbReference type="InterPro" id="IPR012674">
    <property type="entry name" value="Calycin"/>
</dbReference>
<dbReference type="SUPFAM" id="SSF50814">
    <property type="entry name" value="Lipocalins"/>
    <property type="match status" value="1"/>
</dbReference>
<dbReference type="GO" id="GO:0004667">
    <property type="term" value="F:prostaglandin-D synthase activity"/>
    <property type="evidence" value="ECO:0007669"/>
    <property type="project" value="UniProtKB-EC"/>
</dbReference>